<dbReference type="InterPro" id="IPR050278">
    <property type="entry name" value="Serine_Prot_S9B/DPPIV"/>
</dbReference>
<protein>
    <submittedName>
        <fullName evidence="3">S9 family peptidase</fullName>
    </submittedName>
</protein>
<dbReference type="SUPFAM" id="SSF82171">
    <property type="entry name" value="DPP6 N-terminal domain-like"/>
    <property type="match status" value="1"/>
</dbReference>
<evidence type="ECO:0000259" key="1">
    <source>
        <dbReference type="Pfam" id="PF00326"/>
    </source>
</evidence>
<dbReference type="AlphaFoldDB" id="A0A419HYI1"/>
<dbReference type="Gene3D" id="3.40.50.1820">
    <property type="entry name" value="alpha/beta hydrolase"/>
    <property type="match status" value="1"/>
</dbReference>
<dbReference type="SUPFAM" id="SSF53474">
    <property type="entry name" value="alpha/beta-Hydrolases"/>
    <property type="match status" value="1"/>
</dbReference>
<dbReference type="Gene3D" id="2.140.10.30">
    <property type="entry name" value="Dipeptidylpeptidase IV, N-terminal domain"/>
    <property type="match status" value="1"/>
</dbReference>
<keyword evidence="4" id="KW-1185">Reference proteome</keyword>
<dbReference type="Pfam" id="PF00326">
    <property type="entry name" value="Peptidase_S9"/>
    <property type="match status" value="1"/>
</dbReference>
<dbReference type="InterPro" id="IPR002469">
    <property type="entry name" value="Peptidase_S9B_N"/>
</dbReference>
<comment type="caution">
    <text evidence="3">The sequence shown here is derived from an EMBL/GenBank/DDBJ whole genome shotgun (WGS) entry which is preliminary data.</text>
</comment>
<accession>A0A419HYI1</accession>
<dbReference type="PANTHER" id="PTHR11731:SF193">
    <property type="entry name" value="DIPEPTIDYL PEPTIDASE 9"/>
    <property type="match status" value="1"/>
</dbReference>
<organism evidence="3 4">
    <name type="scientific">Amycolatopsis panacis</name>
    <dbReference type="NCBI Taxonomy" id="2340917"/>
    <lineage>
        <taxon>Bacteria</taxon>
        <taxon>Bacillati</taxon>
        <taxon>Actinomycetota</taxon>
        <taxon>Actinomycetes</taxon>
        <taxon>Pseudonocardiales</taxon>
        <taxon>Pseudonocardiaceae</taxon>
        <taxon>Amycolatopsis</taxon>
    </lineage>
</organism>
<dbReference type="EMBL" id="QZFV01000104">
    <property type="protein sequence ID" value="RJQ82104.1"/>
    <property type="molecule type" value="Genomic_DNA"/>
</dbReference>
<evidence type="ECO:0000259" key="2">
    <source>
        <dbReference type="Pfam" id="PF00930"/>
    </source>
</evidence>
<dbReference type="GO" id="GO:0006508">
    <property type="term" value="P:proteolysis"/>
    <property type="evidence" value="ECO:0007669"/>
    <property type="project" value="InterPro"/>
</dbReference>
<proteinExistence type="predicted"/>
<evidence type="ECO:0000313" key="4">
    <source>
        <dbReference type="Proteomes" id="UP000285112"/>
    </source>
</evidence>
<evidence type="ECO:0000313" key="3">
    <source>
        <dbReference type="EMBL" id="RJQ82104.1"/>
    </source>
</evidence>
<feature type="domain" description="Peptidase S9 prolyl oligopeptidase catalytic" evidence="1">
    <location>
        <begin position="557"/>
        <end position="749"/>
    </location>
</feature>
<dbReference type="Pfam" id="PF00930">
    <property type="entry name" value="DPPIV_N"/>
    <property type="match status" value="1"/>
</dbReference>
<gene>
    <name evidence="3" type="ORF">D5S19_22400</name>
</gene>
<dbReference type="PANTHER" id="PTHR11731">
    <property type="entry name" value="PROTEASE FAMILY S9B,C DIPEPTIDYL-PEPTIDASE IV-RELATED"/>
    <property type="match status" value="1"/>
</dbReference>
<dbReference type="InterPro" id="IPR001375">
    <property type="entry name" value="Peptidase_S9_cat"/>
</dbReference>
<dbReference type="GO" id="GO:0008239">
    <property type="term" value="F:dipeptidyl-peptidase activity"/>
    <property type="evidence" value="ECO:0007669"/>
    <property type="project" value="TreeGrafter"/>
</dbReference>
<reference evidence="3 4" key="1">
    <citation type="submission" date="2018-09" db="EMBL/GenBank/DDBJ databases">
        <title>YIM PH 21725 draft genome.</title>
        <authorList>
            <person name="Miao C."/>
        </authorList>
    </citation>
    <scope>NUCLEOTIDE SEQUENCE [LARGE SCALE GENOMIC DNA]</scope>
    <source>
        <strain evidence="4">YIM PH21725</strain>
    </source>
</reference>
<dbReference type="GO" id="GO:0008236">
    <property type="term" value="F:serine-type peptidase activity"/>
    <property type="evidence" value="ECO:0007669"/>
    <property type="project" value="InterPro"/>
</dbReference>
<dbReference type="InterPro" id="IPR029058">
    <property type="entry name" value="AB_hydrolase_fold"/>
</dbReference>
<feature type="domain" description="Dipeptidylpeptidase IV N-terminal" evidence="2">
    <location>
        <begin position="139"/>
        <end position="459"/>
    </location>
</feature>
<name>A0A419HYI1_9PSEU</name>
<sequence length="765" mass="85115">MPDLPDSADARRSQSVPDLAARYAQAEQMLPHKMRELISSAGLVPTWVGGTETLWYLNRVGKGHEFVLVDAEAGTRRPAFDHTRMAEALAKALETEFEPDKLPVIDIEPRDGAVRLIVNGVRVDVDLGSYTVTVLGEFRTDEEPSPDGRWAVVCREHNLFVRDTETGEERQLTTDGEDGYAYAGMTDQVAALVMQENIGLKMPPMVVWSPDSTRFVTHRLDQRGVELMHLVRASPFDGGRPRVLSYRYALPGEEKVASAEFFAFEAATGKQVKADYGPVTMPFVPATAYSWVWWSKDQTKAYWLSNDRGDHNVALHEFDVATGAVEVLVTESSTSHILYGPQQQDRNIRTLSTGEVLWWSQRTGWGHLYRYDRDGTVTTLTSGDWMVRHVVTIDEDARRVVFTAGGQDPEADPYLQQLCSVSLDGGPVEAITSDGLDHSVTPSQSGRYFVDLTSRWDVPAVVVLRDRAGAVVTELERSDATALYEAGWTAPERAVVKAADGETDVYCAVYRPLDFDPGKTYPVLDCVYPGPQISCAPMRFPTTQGPFTGSVAGFNHPECFAALGFVVTVVDARGSALRSQPFQDFSRVSGNAVFVDDHVSAIKQLAESRPWMDLDRVGVYGYSAGGYASARAILQAPEFYKVAVSSAGNHDNRLNHSWWGEKFFGLPEDFDFARQANVSLADQLQGKLLLIHGEMDDNATPHGTMRLVDALMKADKNFDMLIVPNADHHMMVHRTYFIRRRWDYFVQHLMGETPPVYQLEEVPVS</sequence>
<dbReference type="Proteomes" id="UP000285112">
    <property type="component" value="Unassembled WGS sequence"/>
</dbReference>